<proteinExistence type="predicted"/>
<dbReference type="Proteomes" id="UP001231189">
    <property type="component" value="Unassembled WGS sequence"/>
</dbReference>
<dbReference type="InterPro" id="IPR026960">
    <property type="entry name" value="RVT-Znf"/>
</dbReference>
<sequence>MENNQWLNDIMEELTMEGGVQCIRLWEAVDTVQTDATRPDLIRWKALKYMIWTSDQRARHGLQEHPNPCYTCLQEEDRVDHILTQCPYARQVWFEVLRNAHLNIQERGLDSNLERWWTEVRKRVRKLDRKRFDSMVIITALTLWKQRNARAFGNARE</sequence>
<reference evidence="2" key="1">
    <citation type="submission" date="2023-07" db="EMBL/GenBank/DDBJ databases">
        <title>A chromosome-level genome assembly of Lolium multiflorum.</title>
        <authorList>
            <person name="Chen Y."/>
            <person name="Copetti D."/>
            <person name="Kolliker R."/>
            <person name="Studer B."/>
        </authorList>
    </citation>
    <scope>NUCLEOTIDE SEQUENCE</scope>
    <source>
        <strain evidence="2">02402/16</strain>
        <tissue evidence="2">Leaf</tissue>
    </source>
</reference>
<name>A0AAD8QJP8_LOLMU</name>
<dbReference type="Pfam" id="PF13966">
    <property type="entry name" value="zf-RVT"/>
    <property type="match status" value="1"/>
</dbReference>
<comment type="caution">
    <text evidence="2">The sequence shown here is derived from an EMBL/GenBank/DDBJ whole genome shotgun (WGS) entry which is preliminary data.</text>
</comment>
<evidence type="ECO:0000259" key="1">
    <source>
        <dbReference type="Pfam" id="PF13966"/>
    </source>
</evidence>
<keyword evidence="3" id="KW-1185">Reference proteome</keyword>
<feature type="domain" description="Reverse transcriptase zinc-binding" evidence="1">
    <location>
        <begin position="40"/>
        <end position="93"/>
    </location>
</feature>
<gene>
    <name evidence="2" type="ORF">QYE76_027340</name>
</gene>
<protein>
    <recommendedName>
        <fullName evidence="1">Reverse transcriptase zinc-binding domain-containing protein</fullName>
    </recommendedName>
</protein>
<dbReference type="AlphaFoldDB" id="A0AAD8QJP8"/>
<accession>A0AAD8QJP8</accession>
<dbReference type="EMBL" id="JAUUTY010000007">
    <property type="protein sequence ID" value="KAK1603667.1"/>
    <property type="molecule type" value="Genomic_DNA"/>
</dbReference>
<organism evidence="2 3">
    <name type="scientific">Lolium multiflorum</name>
    <name type="common">Italian ryegrass</name>
    <name type="synonym">Lolium perenne subsp. multiflorum</name>
    <dbReference type="NCBI Taxonomy" id="4521"/>
    <lineage>
        <taxon>Eukaryota</taxon>
        <taxon>Viridiplantae</taxon>
        <taxon>Streptophyta</taxon>
        <taxon>Embryophyta</taxon>
        <taxon>Tracheophyta</taxon>
        <taxon>Spermatophyta</taxon>
        <taxon>Magnoliopsida</taxon>
        <taxon>Liliopsida</taxon>
        <taxon>Poales</taxon>
        <taxon>Poaceae</taxon>
        <taxon>BOP clade</taxon>
        <taxon>Pooideae</taxon>
        <taxon>Poodae</taxon>
        <taxon>Poeae</taxon>
        <taxon>Poeae Chloroplast Group 2 (Poeae type)</taxon>
        <taxon>Loliodinae</taxon>
        <taxon>Loliinae</taxon>
        <taxon>Lolium</taxon>
    </lineage>
</organism>
<evidence type="ECO:0000313" key="3">
    <source>
        <dbReference type="Proteomes" id="UP001231189"/>
    </source>
</evidence>
<evidence type="ECO:0000313" key="2">
    <source>
        <dbReference type="EMBL" id="KAK1603667.1"/>
    </source>
</evidence>